<evidence type="ECO:0000313" key="14">
    <source>
        <dbReference type="Proteomes" id="UP000323506"/>
    </source>
</evidence>
<evidence type="ECO:0000259" key="12">
    <source>
        <dbReference type="Pfam" id="PF02775"/>
    </source>
</evidence>
<evidence type="ECO:0000256" key="6">
    <source>
        <dbReference type="ARBA" id="ARBA00013202"/>
    </source>
</evidence>
<dbReference type="AlphaFoldDB" id="A0A5D2DVF4"/>
<sequence>MGLEAEVGAAAEFLNKDKTIIVQPDRVSITNGRAFEHKQPLRVDVLLQYIQNMLSSEATIFAEARDSWFNCQKLKLPTGFGATIWYAQAVPEKREIACISDGSFQVTAQDVPAMLPCGQKSIIFLINNGGYTIEVEIHDRPYHVIKNWNYTGLVEAIHNQGKCWTAKSHERLLIFIQVIVHKDDTSKEVLEWGCRVAATNGRPPYPQ</sequence>
<reference evidence="13 14" key="1">
    <citation type="submission" date="2019-06" db="EMBL/GenBank/DDBJ databases">
        <title>WGS assembly of Gossypium darwinii.</title>
        <authorList>
            <person name="Chen Z.J."/>
            <person name="Sreedasyam A."/>
            <person name="Ando A."/>
            <person name="Song Q."/>
            <person name="De L."/>
            <person name="Hulse-Kemp A."/>
            <person name="Ding M."/>
            <person name="Ye W."/>
            <person name="Kirkbride R."/>
            <person name="Jenkins J."/>
            <person name="Plott C."/>
            <person name="Lovell J."/>
            <person name="Lin Y.-M."/>
            <person name="Vaughn R."/>
            <person name="Liu B."/>
            <person name="Li W."/>
            <person name="Simpson S."/>
            <person name="Scheffler B."/>
            <person name="Saski C."/>
            <person name="Grover C."/>
            <person name="Hu G."/>
            <person name="Conover J."/>
            <person name="Carlson J."/>
            <person name="Shu S."/>
            <person name="Boston L."/>
            <person name="Williams M."/>
            <person name="Peterson D."/>
            <person name="Mcgee K."/>
            <person name="Jones D."/>
            <person name="Wendel J."/>
            <person name="Stelly D."/>
            <person name="Grimwood J."/>
            <person name="Schmutz J."/>
        </authorList>
    </citation>
    <scope>NUCLEOTIDE SEQUENCE [LARGE SCALE GENOMIC DNA]</scope>
    <source>
        <strain evidence="13">1808015.09</strain>
    </source>
</reference>
<proteinExistence type="inferred from homology"/>
<dbReference type="EC" id="4.1.1.1" evidence="6"/>
<comment type="cofactor">
    <cofactor evidence="2">
        <name>a metal cation</name>
        <dbReference type="ChEBI" id="CHEBI:25213"/>
    </cofactor>
</comment>
<keyword evidence="11" id="KW-0456">Lyase</keyword>
<protein>
    <recommendedName>
        <fullName evidence="6">pyruvate decarboxylase</fullName>
        <ecNumber evidence="6">4.1.1.1</ecNumber>
    </recommendedName>
</protein>
<keyword evidence="10" id="KW-0786">Thiamine pyrophosphate</keyword>
<name>A0A5D2DVF4_GOSDA</name>
<dbReference type="GO" id="GO:0030976">
    <property type="term" value="F:thiamine pyrophosphate binding"/>
    <property type="evidence" value="ECO:0007669"/>
    <property type="project" value="InterPro"/>
</dbReference>
<evidence type="ECO:0000256" key="8">
    <source>
        <dbReference type="ARBA" id="ARBA00022793"/>
    </source>
</evidence>
<evidence type="ECO:0000256" key="4">
    <source>
        <dbReference type="ARBA" id="ARBA00007812"/>
    </source>
</evidence>
<dbReference type="GO" id="GO:0000949">
    <property type="term" value="P:aromatic amino acid family catabolic process to alcohol via Ehrlich pathway"/>
    <property type="evidence" value="ECO:0007669"/>
    <property type="project" value="TreeGrafter"/>
</dbReference>
<dbReference type="Gene3D" id="3.40.50.970">
    <property type="match status" value="1"/>
</dbReference>
<dbReference type="GO" id="GO:0005829">
    <property type="term" value="C:cytosol"/>
    <property type="evidence" value="ECO:0007669"/>
    <property type="project" value="TreeGrafter"/>
</dbReference>
<evidence type="ECO:0000256" key="3">
    <source>
        <dbReference type="ARBA" id="ARBA00001964"/>
    </source>
</evidence>
<dbReference type="GO" id="GO:0004737">
    <property type="term" value="F:pyruvate decarboxylase activity"/>
    <property type="evidence" value="ECO:0007669"/>
    <property type="project" value="UniProtKB-EC"/>
</dbReference>
<evidence type="ECO:0000313" key="13">
    <source>
        <dbReference type="EMBL" id="TYG84975.1"/>
    </source>
</evidence>
<dbReference type="InterPro" id="IPR012110">
    <property type="entry name" value="PDC/IPDC-like"/>
</dbReference>
<comment type="subunit">
    <text evidence="5">Homotetramer.</text>
</comment>
<dbReference type="InterPro" id="IPR029061">
    <property type="entry name" value="THDP-binding"/>
</dbReference>
<evidence type="ECO:0000256" key="5">
    <source>
        <dbReference type="ARBA" id="ARBA00011881"/>
    </source>
</evidence>
<evidence type="ECO:0000256" key="2">
    <source>
        <dbReference type="ARBA" id="ARBA00001920"/>
    </source>
</evidence>
<dbReference type="InterPro" id="IPR011766">
    <property type="entry name" value="TPP_enzyme_TPP-bd"/>
</dbReference>
<evidence type="ECO:0000256" key="7">
    <source>
        <dbReference type="ARBA" id="ARBA00022723"/>
    </source>
</evidence>
<evidence type="ECO:0000256" key="11">
    <source>
        <dbReference type="ARBA" id="ARBA00023239"/>
    </source>
</evidence>
<accession>A0A5D2DVF4</accession>
<evidence type="ECO:0000256" key="1">
    <source>
        <dbReference type="ARBA" id="ARBA00001041"/>
    </source>
</evidence>
<dbReference type="Pfam" id="PF02775">
    <property type="entry name" value="TPP_enzyme_C"/>
    <property type="match status" value="1"/>
</dbReference>
<keyword evidence="14" id="KW-1185">Reference proteome</keyword>
<comment type="catalytic activity">
    <reaction evidence="1">
        <text>a 2-oxocarboxylate + H(+) = an aldehyde + CO2</text>
        <dbReference type="Rhea" id="RHEA:11628"/>
        <dbReference type="ChEBI" id="CHEBI:15378"/>
        <dbReference type="ChEBI" id="CHEBI:16526"/>
        <dbReference type="ChEBI" id="CHEBI:17478"/>
        <dbReference type="ChEBI" id="CHEBI:35179"/>
        <dbReference type="EC" id="4.1.1.1"/>
    </reaction>
</comment>
<evidence type="ECO:0000256" key="9">
    <source>
        <dbReference type="ARBA" id="ARBA00022842"/>
    </source>
</evidence>
<dbReference type="EMBL" id="CM017700">
    <property type="protein sequence ID" value="TYG84975.1"/>
    <property type="molecule type" value="Genomic_DNA"/>
</dbReference>
<gene>
    <name evidence="13" type="ORF">ES288_A13G015700v1</name>
</gene>
<keyword evidence="7" id="KW-0479">Metal-binding</keyword>
<feature type="domain" description="Thiamine pyrophosphate enzyme TPP-binding" evidence="12">
    <location>
        <begin position="75"/>
        <end position="134"/>
    </location>
</feature>
<dbReference type="GO" id="GO:0046872">
    <property type="term" value="F:metal ion binding"/>
    <property type="evidence" value="ECO:0007669"/>
    <property type="project" value="UniProtKB-KW"/>
</dbReference>
<keyword evidence="9" id="KW-0460">Magnesium</keyword>
<dbReference type="SUPFAM" id="SSF52518">
    <property type="entry name" value="Thiamin diphosphate-binding fold (THDP-binding)"/>
    <property type="match status" value="1"/>
</dbReference>
<organism evidence="13 14">
    <name type="scientific">Gossypium darwinii</name>
    <name type="common">Darwin's cotton</name>
    <name type="synonym">Gossypium barbadense var. darwinii</name>
    <dbReference type="NCBI Taxonomy" id="34276"/>
    <lineage>
        <taxon>Eukaryota</taxon>
        <taxon>Viridiplantae</taxon>
        <taxon>Streptophyta</taxon>
        <taxon>Embryophyta</taxon>
        <taxon>Tracheophyta</taxon>
        <taxon>Spermatophyta</taxon>
        <taxon>Magnoliopsida</taxon>
        <taxon>eudicotyledons</taxon>
        <taxon>Gunneridae</taxon>
        <taxon>Pentapetalae</taxon>
        <taxon>rosids</taxon>
        <taxon>malvids</taxon>
        <taxon>Malvales</taxon>
        <taxon>Malvaceae</taxon>
        <taxon>Malvoideae</taxon>
        <taxon>Gossypium</taxon>
    </lineage>
</organism>
<evidence type="ECO:0000256" key="10">
    <source>
        <dbReference type="ARBA" id="ARBA00023052"/>
    </source>
</evidence>
<comment type="similarity">
    <text evidence="4">Belongs to the TPP enzyme family.</text>
</comment>
<keyword evidence="8" id="KW-0210">Decarboxylase</keyword>
<dbReference type="PANTHER" id="PTHR43452">
    <property type="entry name" value="PYRUVATE DECARBOXYLASE"/>
    <property type="match status" value="1"/>
</dbReference>
<comment type="cofactor">
    <cofactor evidence="3">
        <name>thiamine diphosphate</name>
        <dbReference type="ChEBI" id="CHEBI:58937"/>
    </cofactor>
</comment>
<dbReference type="Proteomes" id="UP000323506">
    <property type="component" value="Chromosome A13"/>
</dbReference>
<dbReference type="PANTHER" id="PTHR43452:SF6">
    <property type="entry name" value="PYRUVATE DECARBOXYLASE 2"/>
    <property type="match status" value="1"/>
</dbReference>